<keyword evidence="2" id="KW-1185">Reference proteome</keyword>
<dbReference type="OrthoDB" id="156845at2"/>
<comment type="caution">
    <text evidence="1">The sequence shown here is derived from an EMBL/GenBank/DDBJ whole genome shotgun (WGS) entry which is preliminary data.</text>
</comment>
<proteinExistence type="predicted"/>
<organism evidence="1 2">
    <name type="scientific">Micromonospora endolithica</name>
    <dbReference type="NCBI Taxonomy" id="230091"/>
    <lineage>
        <taxon>Bacteria</taxon>
        <taxon>Bacillati</taxon>
        <taxon>Actinomycetota</taxon>
        <taxon>Actinomycetes</taxon>
        <taxon>Micromonosporales</taxon>
        <taxon>Micromonosporaceae</taxon>
        <taxon>Micromonospora</taxon>
    </lineage>
</organism>
<dbReference type="AlphaFoldDB" id="A0A3A9Z0N5"/>
<accession>A0A3A9Z0N5</accession>
<name>A0A3A9Z0N5_9ACTN</name>
<reference evidence="1 2" key="1">
    <citation type="journal article" date="2004" name="Syst. Appl. Microbiol.">
        <title>Cryptoendolithic actinomycetes from antarctic sandstone rock samples: Micromonospora endolithica sp. nov. and two isolates related to Micromonospora coerulea Jensen 1932.</title>
        <authorList>
            <person name="Hirsch P."/>
            <person name="Mevs U."/>
            <person name="Kroppenstedt R.M."/>
            <person name="Schumann P."/>
            <person name="Stackebrandt E."/>
        </authorList>
    </citation>
    <scope>NUCLEOTIDE SEQUENCE [LARGE SCALE GENOMIC DNA]</scope>
    <source>
        <strain evidence="1 2">JCM 12677</strain>
    </source>
</reference>
<dbReference type="RefSeq" id="WP_120730777.1">
    <property type="nucleotide sequence ID" value="NZ_RBAK01000011.1"/>
</dbReference>
<gene>
    <name evidence="1" type="ORF">D7223_24460</name>
</gene>
<evidence type="ECO:0000313" key="1">
    <source>
        <dbReference type="EMBL" id="RKN41484.1"/>
    </source>
</evidence>
<dbReference type="EMBL" id="RBAK01000011">
    <property type="protein sequence ID" value="RKN41484.1"/>
    <property type="molecule type" value="Genomic_DNA"/>
</dbReference>
<evidence type="ECO:0000313" key="2">
    <source>
        <dbReference type="Proteomes" id="UP000281726"/>
    </source>
</evidence>
<protein>
    <submittedName>
        <fullName evidence="1">Uncharacterized protein</fullName>
    </submittedName>
</protein>
<dbReference type="Proteomes" id="UP000281726">
    <property type="component" value="Unassembled WGS sequence"/>
</dbReference>
<sequence length="88" mass="9455">MTVTVASALPQGDLRLLDHPVAHQLQHLAAHRRYGGEAQEAAVRAETDVPGLRMARTGLRPTWVGVLDFTTRLPGGGTADDFARRGQA</sequence>